<evidence type="ECO:0000313" key="2">
    <source>
        <dbReference type="EMBL" id="GAA0280157.1"/>
    </source>
</evidence>
<evidence type="ECO:0000256" key="1">
    <source>
        <dbReference type="SAM" id="MobiDB-lite"/>
    </source>
</evidence>
<keyword evidence="3" id="KW-1185">Reference proteome</keyword>
<gene>
    <name evidence="2" type="ORF">GCM10010302_17420</name>
</gene>
<proteinExistence type="predicted"/>
<feature type="region of interest" description="Disordered" evidence="1">
    <location>
        <begin position="1"/>
        <end position="26"/>
    </location>
</feature>
<organism evidence="2 3">
    <name type="scientific">Streptomyces polychromogenes</name>
    <dbReference type="NCBI Taxonomy" id="67342"/>
    <lineage>
        <taxon>Bacteria</taxon>
        <taxon>Bacillati</taxon>
        <taxon>Actinomycetota</taxon>
        <taxon>Actinomycetes</taxon>
        <taxon>Kitasatosporales</taxon>
        <taxon>Streptomycetaceae</taxon>
        <taxon>Streptomyces</taxon>
    </lineage>
</organism>
<feature type="compositionally biased region" description="Polar residues" evidence="1">
    <location>
        <begin position="1"/>
        <end position="11"/>
    </location>
</feature>
<dbReference type="EMBL" id="BAAABV010000011">
    <property type="protein sequence ID" value="GAA0280157.1"/>
    <property type="molecule type" value="Genomic_DNA"/>
</dbReference>
<sequence>MGGTGQQSQPQARLVRVNPTHPDIPSDLKERALPVPVGADHLLDALTAPQAAAGPTVTP</sequence>
<protein>
    <submittedName>
        <fullName evidence="2">Uncharacterized protein</fullName>
    </submittedName>
</protein>
<accession>A0ABN0V8D3</accession>
<reference evidence="2 3" key="1">
    <citation type="journal article" date="2019" name="Int. J. Syst. Evol. Microbiol.">
        <title>The Global Catalogue of Microorganisms (GCM) 10K type strain sequencing project: providing services to taxonomists for standard genome sequencing and annotation.</title>
        <authorList>
            <consortium name="The Broad Institute Genomics Platform"/>
            <consortium name="The Broad Institute Genome Sequencing Center for Infectious Disease"/>
            <person name="Wu L."/>
            <person name="Ma J."/>
        </authorList>
    </citation>
    <scope>NUCLEOTIDE SEQUENCE [LARGE SCALE GENOMIC DNA]</scope>
    <source>
        <strain evidence="2 3">JCM 4505</strain>
    </source>
</reference>
<dbReference type="Proteomes" id="UP001501867">
    <property type="component" value="Unassembled WGS sequence"/>
</dbReference>
<name>A0ABN0V8D3_9ACTN</name>
<evidence type="ECO:0000313" key="3">
    <source>
        <dbReference type="Proteomes" id="UP001501867"/>
    </source>
</evidence>
<comment type="caution">
    <text evidence="2">The sequence shown here is derived from an EMBL/GenBank/DDBJ whole genome shotgun (WGS) entry which is preliminary data.</text>
</comment>